<feature type="region of interest" description="Disordered" evidence="3">
    <location>
        <begin position="23"/>
        <end position="57"/>
    </location>
</feature>
<dbReference type="SUPFAM" id="SSF55811">
    <property type="entry name" value="Nudix"/>
    <property type="match status" value="1"/>
</dbReference>
<keyword evidence="2 5" id="KW-0378">Hydrolase</keyword>
<dbReference type="GO" id="GO:0016787">
    <property type="term" value="F:hydrolase activity"/>
    <property type="evidence" value="ECO:0007669"/>
    <property type="project" value="UniProtKB-KW"/>
</dbReference>
<proteinExistence type="predicted"/>
<dbReference type="InterPro" id="IPR015797">
    <property type="entry name" value="NUDIX_hydrolase-like_dom_sf"/>
</dbReference>
<evidence type="ECO:0000256" key="2">
    <source>
        <dbReference type="ARBA" id="ARBA00022801"/>
    </source>
</evidence>
<keyword evidence="6" id="KW-1185">Reference proteome</keyword>
<dbReference type="Proteomes" id="UP000066737">
    <property type="component" value="Chromosome I"/>
</dbReference>
<dbReference type="Pfam" id="PF00293">
    <property type="entry name" value="NUDIX"/>
    <property type="match status" value="1"/>
</dbReference>
<dbReference type="InterPro" id="IPR020084">
    <property type="entry name" value="NUDIX_hydrolase_CS"/>
</dbReference>
<reference evidence="6" key="1">
    <citation type="journal article" date="2016" name="Environ. Microbiol.">
        <title>The complete genome of a viable archaeum isolated from 123-million-year-old rock salt.</title>
        <authorList>
            <person name="Jaakkola S.T."/>
            <person name="Pfeiffer F."/>
            <person name="Ravantti J.J."/>
            <person name="Guo Q."/>
            <person name="Liu Y."/>
            <person name="Chen X."/>
            <person name="Ma H."/>
            <person name="Yang C."/>
            <person name="Oksanen H.M."/>
            <person name="Bamford D.H."/>
        </authorList>
    </citation>
    <scope>NUCLEOTIDE SEQUENCE</scope>
    <source>
        <strain evidence="6">JI20-1</strain>
    </source>
</reference>
<name>A0A0U5D192_9EURY</name>
<comment type="cofactor">
    <cofactor evidence="1">
        <name>Mg(2+)</name>
        <dbReference type="ChEBI" id="CHEBI:18420"/>
    </cofactor>
</comment>
<feature type="compositionally biased region" description="Basic and acidic residues" evidence="3">
    <location>
        <begin position="23"/>
        <end position="32"/>
    </location>
</feature>
<feature type="domain" description="Nudix hydrolase" evidence="4">
    <location>
        <begin position="61"/>
        <end position="193"/>
    </location>
</feature>
<evidence type="ECO:0000256" key="1">
    <source>
        <dbReference type="ARBA" id="ARBA00001946"/>
    </source>
</evidence>
<evidence type="ECO:0000259" key="4">
    <source>
        <dbReference type="PROSITE" id="PS51462"/>
    </source>
</evidence>
<gene>
    <name evidence="5" type="ORF">HHUB_3625</name>
</gene>
<evidence type="ECO:0000313" key="5">
    <source>
        <dbReference type="EMBL" id="CQH62042.1"/>
    </source>
</evidence>
<dbReference type="PANTHER" id="PTHR43046">
    <property type="entry name" value="GDP-MANNOSE MANNOSYL HYDROLASE"/>
    <property type="match status" value="1"/>
</dbReference>
<protein>
    <submittedName>
        <fullName evidence="5">NUDIX family hydrolase</fullName>
    </submittedName>
</protein>
<accession>A0A0U5D192</accession>
<dbReference type="PROSITE" id="PS00893">
    <property type="entry name" value="NUDIX_BOX"/>
    <property type="match status" value="1"/>
</dbReference>
<sequence length="193" mass="21299">MVVSEDPETVAERLRERARRLRERAVAEHADDPLMLDPQPIDPPPHATDDPFPSSVEEQLDRLPGVGGLVVIDDGRVLGVKQGYRDGWTNPGGAQDPGESLAETAVRETREETNIEAEVTGVLYARDFAIDYGGPERVHVPLVVFTGRRVGGSRAAPLVRVSSGEPEIEDVRWFDAESLPADFRDRELILELL</sequence>
<dbReference type="PANTHER" id="PTHR43046:SF14">
    <property type="entry name" value="MUTT_NUDIX FAMILY PROTEIN"/>
    <property type="match status" value="1"/>
</dbReference>
<evidence type="ECO:0000256" key="3">
    <source>
        <dbReference type="SAM" id="MobiDB-lite"/>
    </source>
</evidence>
<dbReference type="KEGG" id="hhb:Hhub_3625"/>
<dbReference type="STRING" id="1407499.HHUB_3625"/>
<dbReference type="EMBL" id="LN831302">
    <property type="protein sequence ID" value="CQH62042.1"/>
    <property type="molecule type" value="Genomic_DNA"/>
</dbReference>
<evidence type="ECO:0000313" key="6">
    <source>
        <dbReference type="Proteomes" id="UP000066737"/>
    </source>
</evidence>
<organism evidence="5 6">
    <name type="scientific">Halobacterium hubeiense</name>
    <dbReference type="NCBI Taxonomy" id="1407499"/>
    <lineage>
        <taxon>Archaea</taxon>
        <taxon>Methanobacteriati</taxon>
        <taxon>Methanobacteriota</taxon>
        <taxon>Stenosarchaea group</taxon>
        <taxon>Halobacteria</taxon>
        <taxon>Halobacteriales</taxon>
        <taxon>Halobacteriaceae</taxon>
        <taxon>Halobacterium</taxon>
    </lineage>
</organism>
<dbReference type="InterPro" id="IPR000086">
    <property type="entry name" value="NUDIX_hydrolase_dom"/>
</dbReference>
<dbReference type="PROSITE" id="PS51462">
    <property type="entry name" value="NUDIX"/>
    <property type="match status" value="1"/>
</dbReference>
<dbReference type="AlphaFoldDB" id="A0A0U5D192"/>
<dbReference type="Gene3D" id="3.90.79.10">
    <property type="entry name" value="Nucleoside Triphosphate Pyrophosphohydrolase"/>
    <property type="match status" value="1"/>
</dbReference>